<keyword evidence="2" id="KW-0812">Transmembrane</keyword>
<evidence type="ECO:0000313" key="5">
    <source>
        <dbReference type="Proteomes" id="UP000037904"/>
    </source>
</evidence>
<organism evidence="4 5">
    <name type="scientific">Fusarium langsethiae</name>
    <dbReference type="NCBI Taxonomy" id="179993"/>
    <lineage>
        <taxon>Eukaryota</taxon>
        <taxon>Fungi</taxon>
        <taxon>Dikarya</taxon>
        <taxon>Ascomycota</taxon>
        <taxon>Pezizomycotina</taxon>
        <taxon>Sordariomycetes</taxon>
        <taxon>Hypocreomycetidae</taxon>
        <taxon>Hypocreales</taxon>
        <taxon>Nectriaceae</taxon>
        <taxon>Fusarium</taxon>
    </lineage>
</organism>
<comment type="caution">
    <text evidence="4">The sequence shown here is derived from an EMBL/GenBank/DDBJ whole genome shotgun (WGS) entry which is preliminary data.</text>
</comment>
<feature type="coiled-coil region" evidence="1">
    <location>
        <begin position="43"/>
        <end position="101"/>
    </location>
</feature>
<feature type="transmembrane region" description="Helical" evidence="2">
    <location>
        <begin position="6"/>
        <end position="26"/>
    </location>
</feature>
<evidence type="ECO:0000256" key="1">
    <source>
        <dbReference type="SAM" id="Coils"/>
    </source>
</evidence>
<proteinExistence type="predicted"/>
<keyword evidence="2" id="KW-1133">Transmembrane helix</keyword>
<evidence type="ECO:0000256" key="2">
    <source>
        <dbReference type="SAM" id="Phobius"/>
    </source>
</evidence>
<dbReference type="InterPro" id="IPR031348">
    <property type="entry name" value="PigL_N"/>
</dbReference>
<accession>A0A0M9ES19</accession>
<keyword evidence="5" id="KW-1185">Reference proteome</keyword>
<gene>
    <name evidence="4" type="ORF">FLAG1_08851</name>
</gene>
<evidence type="ECO:0000259" key="3">
    <source>
        <dbReference type="Pfam" id="PF17111"/>
    </source>
</evidence>
<dbReference type="EMBL" id="JXCE01000292">
    <property type="protein sequence ID" value="KPA38316.1"/>
    <property type="molecule type" value="Genomic_DNA"/>
</dbReference>
<evidence type="ECO:0000313" key="4">
    <source>
        <dbReference type="EMBL" id="KPA38316.1"/>
    </source>
</evidence>
<dbReference type="Proteomes" id="UP000037904">
    <property type="component" value="Unassembled WGS sequence"/>
</dbReference>
<keyword evidence="1" id="KW-0175">Coiled coil</keyword>
<keyword evidence="2" id="KW-0472">Membrane</keyword>
<protein>
    <recommendedName>
        <fullName evidence="3">Azaphilone pigments biosynthesis cluster protein L N-terminal domain-containing protein</fullName>
    </recommendedName>
</protein>
<dbReference type="Pfam" id="PF17111">
    <property type="entry name" value="PigL_N"/>
    <property type="match status" value="1"/>
</dbReference>
<feature type="domain" description="Azaphilone pigments biosynthesis cluster protein L N-terminal" evidence="3">
    <location>
        <begin position="2"/>
        <end position="100"/>
    </location>
</feature>
<reference evidence="4 5" key="1">
    <citation type="submission" date="2015-04" db="EMBL/GenBank/DDBJ databases">
        <title>The draft genome sequence of Fusarium langsethiae, a T-2/HT-2 mycotoxin producer.</title>
        <authorList>
            <person name="Lysoe E."/>
            <person name="Divon H.H."/>
            <person name="Terzi V."/>
            <person name="Orru L."/>
            <person name="Lamontanara A."/>
            <person name="Kolseth A.-K."/>
            <person name="Frandsen R.J."/>
            <person name="Nielsen K."/>
            <person name="Thrane U."/>
        </authorList>
    </citation>
    <scope>NUCLEOTIDE SEQUENCE [LARGE SCALE GENOMIC DNA]</scope>
    <source>
        <strain evidence="4 5">Fl201059</strain>
    </source>
</reference>
<sequence length="129" mass="14124">MADPLSVAGSAVGIISLGITVAQGLFDYYEAFQGQKSDVAHTTKKLSCLLDLLESLRQQLERREPQADDGGILANVDSCMEDCKEQLIQDLEAELSKFNQAPHRGTMAGLRATGRRIVYPFRQHTTEAG</sequence>
<dbReference type="AlphaFoldDB" id="A0A0M9ES19"/>
<name>A0A0M9ES19_FUSLA</name>